<dbReference type="GO" id="GO:0015099">
    <property type="term" value="F:nickel cation transmembrane transporter activity"/>
    <property type="evidence" value="ECO:0007669"/>
    <property type="project" value="UniProtKB-UniRule"/>
</dbReference>
<evidence type="ECO:0000256" key="14">
    <source>
        <dbReference type="SAM" id="MobiDB-lite"/>
    </source>
</evidence>
<keyword evidence="6" id="KW-0533">Nickel</keyword>
<feature type="transmembrane region" description="Helical" evidence="13">
    <location>
        <begin position="323"/>
        <end position="347"/>
    </location>
</feature>
<feature type="signal peptide" evidence="15">
    <location>
        <begin position="1"/>
        <end position="28"/>
    </location>
</feature>
<evidence type="ECO:0000256" key="11">
    <source>
        <dbReference type="ARBA" id="ARBA00023136"/>
    </source>
</evidence>
<evidence type="ECO:0000256" key="5">
    <source>
        <dbReference type="ARBA" id="ARBA00022475"/>
    </source>
</evidence>
<evidence type="ECO:0000256" key="13">
    <source>
        <dbReference type="RuleBase" id="RU362101"/>
    </source>
</evidence>
<feature type="region of interest" description="Disordered" evidence="14">
    <location>
        <begin position="227"/>
        <end position="262"/>
    </location>
</feature>
<keyword evidence="11 13" id="KW-0472">Membrane</keyword>
<dbReference type="GO" id="GO:0046583">
    <property type="term" value="F:monoatomic cation efflux transmembrane transporter activity"/>
    <property type="evidence" value="ECO:0007669"/>
    <property type="project" value="TreeGrafter"/>
</dbReference>
<dbReference type="RefSeq" id="WP_106724188.1">
    <property type="nucleotide sequence ID" value="NZ_PXYL01000005.1"/>
</dbReference>
<keyword evidence="3" id="KW-0171">Cobalt transport</keyword>
<dbReference type="InterPro" id="IPR011541">
    <property type="entry name" value="Ni/Co_transpt_high_affinity"/>
</dbReference>
<feature type="transmembrane region" description="Helical" evidence="13">
    <location>
        <begin position="292"/>
        <end position="317"/>
    </location>
</feature>
<organism evidence="16 17">
    <name type="scientific">Pseudaminobacter soli</name>
    <name type="common">ex Li et al. 2025</name>
    <dbReference type="NCBI Taxonomy" id="1295366"/>
    <lineage>
        <taxon>Bacteria</taxon>
        <taxon>Pseudomonadati</taxon>
        <taxon>Pseudomonadota</taxon>
        <taxon>Alphaproteobacteria</taxon>
        <taxon>Hyphomicrobiales</taxon>
        <taxon>Phyllobacteriaceae</taxon>
        <taxon>Pseudaminobacter</taxon>
    </lineage>
</organism>
<evidence type="ECO:0000256" key="2">
    <source>
        <dbReference type="ARBA" id="ARBA00004651"/>
    </source>
</evidence>
<dbReference type="Pfam" id="PF03824">
    <property type="entry name" value="NicO"/>
    <property type="match status" value="2"/>
</dbReference>
<feature type="transmembrane region" description="Helical" evidence="13">
    <location>
        <begin position="368"/>
        <end position="390"/>
    </location>
</feature>
<comment type="caution">
    <text evidence="16">The sequence shown here is derived from an EMBL/GenBank/DDBJ whole genome shotgun (WGS) entry which is preliminary data.</text>
</comment>
<keyword evidence="10" id="KW-0921">Nickel transport</keyword>
<feature type="compositionally biased region" description="Basic and acidic residues" evidence="14">
    <location>
        <begin position="239"/>
        <end position="248"/>
    </location>
</feature>
<dbReference type="GO" id="GO:0005886">
    <property type="term" value="C:plasma membrane"/>
    <property type="evidence" value="ECO:0007669"/>
    <property type="project" value="UniProtKB-SubCell"/>
</dbReference>
<evidence type="ECO:0000256" key="7">
    <source>
        <dbReference type="ARBA" id="ARBA00022692"/>
    </source>
</evidence>
<evidence type="ECO:0000313" key="16">
    <source>
        <dbReference type="EMBL" id="PSJ60721.1"/>
    </source>
</evidence>
<accession>A0A2P7SEI7</accession>
<dbReference type="Proteomes" id="UP000240653">
    <property type="component" value="Unassembled WGS sequence"/>
</dbReference>
<evidence type="ECO:0000256" key="3">
    <source>
        <dbReference type="ARBA" id="ARBA00022426"/>
    </source>
</evidence>
<evidence type="ECO:0000256" key="1">
    <source>
        <dbReference type="ARBA" id="ARBA00002510"/>
    </source>
</evidence>
<dbReference type="GO" id="GO:0006824">
    <property type="term" value="P:cobalt ion transport"/>
    <property type="evidence" value="ECO:0007669"/>
    <property type="project" value="UniProtKB-KW"/>
</dbReference>
<dbReference type="EMBL" id="PXYL01000005">
    <property type="protein sequence ID" value="PSJ60721.1"/>
    <property type="molecule type" value="Genomic_DNA"/>
</dbReference>
<protein>
    <recommendedName>
        <fullName evidence="13">Nickel/cobalt efflux system</fullName>
    </recommendedName>
</protein>
<dbReference type="GO" id="GO:0032025">
    <property type="term" value="P:response to cobalt ion"/>
    <property type="evidence" value="ECO:0007669"/>
    <property type="project" value="TreeGrafter"/>
</dbReference>
<evidence type="ECO:0000256" key="4">
    <source>
        <dbReference type="ARBA" id="ARBA00022448"/>
    </source>
</evidence>
<dbReference type="OrthoDB" id="9812956at2"/>
<comment type="similarity">
    <text evidence="13">Belongs to the NiCoT transporter (TC 2.A.52) family.</text>
</comment>
<comment type="function">
    <text evidence="1">Efflux system for nickel and cobalt.</text>
</comment>
<feature type="transmembrane region" description="Helical" evidence="13">
    <location>
        <begin position="156"/>
        <end position="175"/>
    </location>
</feature>
<evidence type="ECO:0000256" key="8">
    <source>
        <dbReference type="ARBA" id="ARBA00022989"/>
    </source>
</evidence>
<evidence type="ECO:0000256" key="10">
    <source>
        <dbReference type="ARBA" id="ARBA00023112"/>
    </source>
</evidence>
<keyword evidence="9" id="KW-0406">Ion transport</keyword>
<evidence type="ECO:0000256" key="6">
    <source>
        <dbReference type="ARBA" id="ARBA00022596"/>
    </source>
</evidence>
<dbReference type="InterPro" id="IPR051224">
    <property type="entry name" value="NiCoT_RcnA"/>
</dbReference>
<keyword evidence="8 13" id="KW-1133">Transmembrane helix</keyword>
<keyword evidence="17" id="KW-1185">Reference proteome</keyword>
<keyword evidence="5" id="KW-1003">Cell membrane</keyword>
<name>A0A2P7SEI7_9HYPH</name>
<keyword evidence="12" id="KW-0170">Cobalt</keyword>
<sequence>MNKTTGRVLLTALIAVCVLTQLAPHAHAQSSLGIGANEATIPSTGLFAHLMNWINVQQQTFYRSLTTSLKAMREDGNQMWVLVGLSFAYGIFHAAGPGHGKAVISSYLLANEVALRRGVMLSFVSAFLQAGTAIVMMALLFLVLRGTSVSMTNATWFLEVASYVMISMFGAWLLWQKAWPRLRGLIGANPAHSLSAAHAHAHAHDHHDHSCSHHSHSHAHALVHANDDHPAHDHHHDHHDHSHCSHDHHDHHHHDHSHNAHDHGAGMVCSSCGHSHLPDPAMISGDNFSWKTAWSAVTAVGLRPCSGALIVLTFAFLNGLWAGGILSVLAMAVGTAITVSALAIMAVTAKNWAVAFAGDGRMGNRVHAAFEIGGAGLVFVLGLLLLTASLSA</sequence>
<evidence type="ECO:0000256" key="15">
    <source>
        <dbReference type="SAM" id="SignalP"/>
    </source>
</evidence>
<dbReference type="PANTHER" id="PTHR40659">
    <property type="entry name" value="NICKEL/COBALT EFFLUX SYSTEM RCNA"/>
    <property type="match status" value="1"/>
</dbReference>
<evidence type="ECO:0000256" key="12">
    <source>
        <dbReference type="ARBA" id="ARBA00023285"/>
    </source>
</evidence>
<feature type="transmembrane region" description="Helical" evidence="13">
    <location>
        <begin position="119"/>
        <end position="144"/>
    </location>
</feature>
<evidence type="ECO:0000256" key="9">
    <source>
        <dbReference type="ARBA" id="ARBA00023065"/>
    </source>
</evidence>
<keyword evidence="7 13" id="KW-0812">Transmembrane</keyword>
<feature type="transmembrane region" description="Helical" evidence="13">
    <location>
        <begin position="79"/>
        <end position="98"/>
    </location>
</feature>
<reference evidence="16 17" key="1">
    <citation type="submission" date="2018-03" db="EMBL/GenBank/DDBJ databases">
        <title>The draft genome of Mesorhizobium soli JCM 19897.</title>
        <authorList>
            <person name="Li L."/>
            <person name="Liu L."/>
            <person name="Liang L."/>
            <person name="Wang T."/>
            <person name="Zhang X."/>
        </authorList>
    </citation>
    <scope>NUCLEOTIDE SEQUENCE [LARGE SCALE GENOMIC DNA]</scope>
    <source>
        <strain evidence="16 17">JCM 19897</strain>
    </source>
</reference>
<dbReference type="PANTHER" id="PTHR40659:SF1">
    <property type="entry name" value="NICKEL_COBALT EFFLUX SYSTEM RCNA"/>
    <property type="match status" value="1"/>
</dbReference>
<comment type="subcellular location">
    <subcellularLocation>
        <location evidence="2 13">Cell membrane</location>
        <topology evidence="2 13">Multi-pass membrane protein</topology>
    </subcellularLocation>
</comment>
<evidence type="ECO:0000313" key="17">
    <source>
        <dbReference type="Proteomes" id="UP000240653"/>
    </source>
</evidence>
<keyword evidence="4 13" id="KW-0813">Transport</keyword>
<proteinExistence type="inferred from homology"/>
<dbReference type="AlphaFoldDB" id="A0A2P7SEI7"/>
<feature type="chain" id="PRO_5015131125" description="Nickel/cobalt efflux system" evidence="15">
    <location>
        <begin position="29"/>
        <end position="392"/>
    </location>
</feature>
<dbReference type="GO" id="GO:0010045">
    <property type="term" value="P:response to nickel cation"/>
    <property type="evidence" value="ECO:0007669"/>
    <property type="project" value="TreeGrafter"/>
</dbReference>
<gene>
    <name evidence="16" type="ORF">C7I85_11795</name>
</gene>
<keyword evidence="15" id="KW-0732">Signal</keyword>